<dbReference type="EMBL" id="AZGY01000002">
    <property type="protein sequence ID" value="OAA32414.1"/>
    <property type="molecule type" value="Genomic_DNA"/>
</dbReference>
<evidence type="ECO:0000256" key="6">
    <source>
        <dbReference type="ARBA" id="ARBA00022840"/>
    </source>
</evidence>
<dbReference type="InterPro" id="IPR003439">
    <property type="entry name" value="ABC_transporter-like_ATP-bd"/>
</dbReference>
<feature type="domain" description="ABC transporter" evidence="11">
    <location>
        <begin position="1244"/>
        <end position="1501"/>
    </location>
</feature>
<evidence type="ECO:0000313" key="14">
    <source>
        <dbReference type="Proteomes" id="UP000078544"/>
    </source>
</evidence>
<dbReference type="PROSITE" id="PS00211">
    <property type="entry name" value="ABC_TRANSPORTER_1"/>
    <property type="match status" value="2"/>
</dbReference>
<dbReference type="OrthoDB" id="6500128at2759"/>
<keyword evidence="5" id="KW-0547">Nucleotide-binding</keyword>
<evidence type="ECO:0000256" key="10">
    <source>
        <dbReference type="SAM" id="Phobius"/>
    </source>
</evidence>
<dbReference type="Proteomes" id="UP000078544">
    <property type="component" value="Unassembled WGS sequence"/>
</dbReference>
<dbReference type="PANTHER" id="PTHR24223:SF356">
    <property type="entry name" value="ATP-BINDING CASSETTE TRANSPORTER ABC4"/>
    <property type="match status" value="1"/>
</dbReference>
<proteinExistence type="predicted"/>
<feature type="transmembrane region" description="Helical" evidence="10">
    <location>
        <begin position="452"/>
        <end position="471"/>
    </location>
</feature>
<name>A0A166UES8_9HYPO</name>
<sequence length="1513" mass="167518">MNVLGDHSFSPVQSRLSAARLPLSIVQIGIANTATNVPWISHVSDAASSGIPQAIVLSVSGLFLASPLLRCQWPTSQLRSFSKASGILYKYEILSQIARASALSFMAVAFFHNRAHLLDAILLGYAFLLGLTRLFADVLWRRAALHQVNFVLVSQLVLLCIAQFLPCIGLNHSCTRDTGVIGSAAALAVALLIAMLTPREWVQPQLAEEIPGFEIPDGPAPEEVCGWLDYYCTYQWLNPVIWKGTLRKLDMSDIPRLAWYDDPLYLLRQVQDARAACKSTFWTTLRFQRTELILMSLWIGSAFIVENVAPFGMFNLLAYLDNPDAAEYKPWVWLLLTFFGPLLRSVLFQGYVFTSTRLIVRVKSAVTQELYLKALASMEIEDDPFSESLDAASRENETDVNRTKSTSAGRLANLMAADVDAIFRSRDVIMVIVGLPAGSIVSFIGLYRMLGWTSVVGISILILVVPISIYLGKMMYNMQKKVRQAQDSRISLVTEYLASIKAIKYFGWEKPASAKIVQSRAVELKGLWNLSVLQIVINQVTQVLPLLSLLIMFFLHVIVDKRRLTASTAFTTVYLADHIRRNVMMASWFSRKIAATLVAFRRLDRYFSSAVPLIKYPEGPLRLVKASFRRNKKAVFWLDEISIDFVEGGLNVITGQSGSGKTTLLLSILGETYLEGGSVTAPSDVAYASQTSWLQNQTIRENILFGSPMERLRYDTIVAACCLPQDFRDLPNRDQTTVGENGTSLSGGQKARVALARALYSKAPLLLLDDIFSALDPRTSAGVWKDCFCSDLLKGRTTVLVTQVPWISAQADLAILLERGRVKEAEANIGISRKPIKIADVFAGEADDSSLTEIETPPDPELQADGDALNDPSKVAQDVPVQDIVDQEAKASGAFSRWSVFQYMGYFGHPLFAASCCLGLALSNAFTFGTTYWLSIWVEADDGESDVNVAYYLAIFAAIIFLDLVVLGAVIVIFEWGGWRAARRLHNEFIRAVMRVPLSWYKTIPVGRITNRFSGDMTSIDGTLSGMTRSTVDIFLSFFFRLGAVSSIMPIFMIPALITCLFGVMFGEMYTRTAVVIQRLTSSAQSPVFSQFADTLAGLSIIRARSGKAKEFGFGLADKFRTWSAVAETNYNCNRWVSIRVDFVTSLVSLFAGAIAISRAGLVGAGLVGFSLTNANDLSSTVLYLVRSMNDLEVEMQSFHRVKEYVKLEPEDKDDEHYPDEDEVEYVDDNRRVIPRDWPRSGEVEFRNVTIRYDPDGPDILTDVNLKFQAGERVAVVGRTGSGKSTLVLSLLRFTHIVSGEILFDGVDITKVTRHRLRESVTIIPQEAVLFNGSIESNLDPTGMVPRERLESALDSCKGIASFSGDAALGSEGNDASAADARHAQAVTLFTAVDARGENFSHGQRQVLSLCRALIRKSKLMLLDEATASMDYETDRGIQQVLRDDLEAADDNRTLVTIAHRLRTIIDYDSVVVMSSGRVIEHGSPKELYGAKGQFYDMICHSGEMEELQAMLE</sequence>
<feature type="transmembrane region" description="Helical" evidence="10">
    <location>
        <begin position="1038"/>
        <end position="1066"/>
    </location>
</feature>
<keyword evidence="3 10" id="KW-0812">Transmembrane</keyword>
<gene>
    <name evidence="13" type="ORF">AAL_01746</name>
</gene>
<feature type="transmembrane region" description="Helical" evidence="10">
    <location>
        <begin position="428"/>
        <end position="446"/>
    </location>
</feature>
<dbReference type="Pfam" id="PF00664">
    <property type="entry name" value="ABC_membrane"/>
    <property type="match status" value="2"/>
</dbReference>
<feature type="transmembrane region" description="Helical" evidence="10">
    <location>
        <begin position="331"/>
        <end position="353"/>
    </location>
</feature>
<feature type="transmembrane region" description="Helical" evidence="10">
    <location>
        <begin position="949"/>
        <end position="974"/>
    </location>
</feature>
<dbReference type="PROSITE" id="PS50893">
    <property type="entry name" value="ABC_TRANSPORTER_2"/>
    <property type="match status" value="2"/>
</dbReference>
<evidence type="ECO:0000256" key="7">
    <source>
        <dbReference type="ARBA" id="ARBA00022989"/>
    </source>
</evidence>
<evidence type="ECO:0000256" key="1">
    <source>
        <dbReference type="ARBA" id="ARBA00004141"/>
    </source>
</evidence>
<dbReference type="GO" id="GO:0016887">
    <property type="term" value="F:ATP hydrolysis activity"/>
    <property type="evidence" value="ECO:0007669"/>
    <property type="project" value="InterPro"/>
</dbReference>
<feature type="compositionally biased region" description="Acidic residues" evidence="9">
    <location>
        <begin position="849"/>
        <end position="864"/>
    </location>
</feature>
<feature type="domain" description="ABC transporter" evidence="11">
    <location>
        <begin position="621"/>
        <end position="844"/>
    </location>
</feature>
<evidence type="ECO:0000256" key="9">
    <source>
        <dbReference type="SAM" id="MobiDB-lite"/>
    </source>
</evidence>
<feature type="transmembrane region" description="Helical" evidence="10">
    <location>
        <begin position="292"/>
        <end position="319"/>
    </location>
</feature>
<dbReference type="PROSITE" id="PS50929">
    <property type="entry name" value="ABC_TM1F"/>
    <property type="match status" value="2"/>
</dbReference>
<dbReference type="Gene3D" id="1.20.1560.10">
    <property type="entry name" value="ABC transporter type 1, transmembrane domain"/>
    <property type="match status" value="2"/>
</dbReference>
<evidence type="ECO:0000256" key="2">
    <source>
        <dbReference type="ARBA" id="ARBA00022448"/>
    </source>
</evidence>
<dbReference type="GO" id="GO:0005737">
    <property type="term" value="C:cytoplasm"/>
    <property type="evidence" value="ECO:0007669"/>
    <property type="project" value="UniProtKB-ARBA"/>
</dbReference>
<dbReference type="InterPro" id="IPR003593">
    <property type="entry name" value="AAA+_ATPase"/>
</dbReference>
<evidence type="ECO:0000256" key="8">
    <source>
        <dbReference type="ARBA" id="ARBA00023136"/>
    </source>
</evidence>
<comment type="subcellular location">
    <subcellularLocation>
        <location evidence="1">Membrane</location>
        <topology evidence="1">Multi-pass membrane protein</topology>
    </subcellularLocation>
</comment>
<dbReference type="InterPro" id="IPR036640">
    <property type="entry name" value="ABC1_TM_sf"/>
</dbReference>
<dbReference type="Gene3D" id="3.40.50.300">
    <property type="entry name" value="P-loop containing nucleotide triphosphate hydrolases"/>
    <property type="match status" value="2"/>
</dbReference>
<comment type="caution">
    <text evidence="13">The sequence shown here is derived from an EMBL/GenBank/DDBJ whole genome shotgun (WGS) entry which is preliminary data.</text>
</comment>
<dbReference type="InterPro" id="IPR011527">
    <property type="entry name" value="ABC1_TM_dom"/>
</dbReference>
<evidence type="ECO:0000259" key="11">
    <source>
        <dbReference type="PROSITE" id="PS50893"/>
    </source>
</evidence>
<feature type="transmembrane region" description="Helical" evidence="10">
    <location>
        <begin position="117"/>
        <end position="136"/>
    </location>
</feature>
<feature type="domain" description="ABC transmembrane type-1" evidence="12">
    <location>
        <begin position="293"/>
        <end position="595"/>
    </location>
</feature>
<dbReference type="GO" id="GO:0140359">
    <property type="term" value="F:ABC-type transporter activity"/>
    <property type="evidence" value="ECO:0007669"/>
    <property type="project" value="InterPro"/>
</dbReference>
<dbReference type="FunFam" id="1.20.1560.10:FF:000013">
    <property type="entry name" value="ABC transporter C family member 2"/>
    <property type="match status" value="1"/>
</dbReference>
<protein>
    <submittedName>
        <fullName evidence="13">ABC transporter, transmembrane domain, type 1</fullName>
    </submittedName>
</protein>
<feature type="transmembrane region" description="Helical" evidence="10">
    <location>
        <begin position="178"/>
        <end position="196"/>
    </location>
</feature>
<keyword evidence="2" id="KW-0813">Transport</keyword>
<keyword evidence="4" id="KW-0677">Repeat</keyword>
<evidence type="ECO:0000259" key="12">
    <source>
        <dbReference type="PROSITE" id="PS50929"/>
    </source>
</evidence>
<dbReference type="SUPFAM" id="SSF90123">
    <property type="entry name" value="ABC transporter transmembrane region"/>
    <property type="match status" value="2"/>
</dbReference>
<keyword evidence="7 10" id="KW-1133">Transmembrane helix</keyword>
<dbReference type="GO" id="GO:0016020">
    <property type="term" value="C:membrane"/>
    <property type="evidence" value="ECO:0007669"/>
    <property type="project" value="UniProtKB-SubCell"/>
</dbReference>
<feature type="region of interest" description="Disordered" evidence="9">
    <location>
        <begin position="849"/>
        <end position="869"/>
    </location>
</feature>
<evidence type="ECO:0000313" key="13">
    <source>
        <dbReference type="EMBL" id="OAA32414.1"/>
    </source>
</evidence>
<accession>A0A166UES8</accession>
<dbReference type="CDD" id="cd03244">
    <property type="entry name" value="ABCC_MRP_domain2"/>
    <property type="match status" value="1"/>
</dbReference>
<keyword evidence="6" id="KW-0067">ATP-binding</keyword>
<dbReference type="SUPFAM" id="SSF52540">
    <property type="entry name" value="P-loop containing nucleoside triphosphate hydrolases"/>
    <property type="match status" value="2"/>
</dbReference>
<feature type="transmembrane region" description="Helical" evidence="10">
    <location>
        <begin position="911"/>
        <end position="937"/>
    </location>
</feature>
<dbReference type="SMART" id="SM00382">
    <property type="entry name" value="AAA"/>
    <property type="match status" value="2"/>
</dbReference>
<dbReference type="CDD" id="cd03250">
    <property type="entry name" value="ABCC_MRP_domain1"/>
    <property type="match status" value="1"/>
</dbReference>
<organism evidence="13 14">
    <name type="scientific">Moelleriella libera RCEF 2490</name>
    <dbReference type="NCBI Taxonomy" id="1081109"/>
    <lineage>
        <taxon>Eukaryota</taxon>
        <taxon>Fungi</taxon>
        <taxon>Dikarya</taxon>
        <taxon>Ascomycota</taxon>
        <taxon>Pezizomycotina</taxon>
        <taxon>Sordariomycetes</taxon>
        <taxon>Hypocreomycetidae</taxon>
        <taxon>Hypocreales</taxon>
        <taxon>Clavicipitaceae</taxon>
        <taxon>Moelleriella</taxon>
    </lineage>
</organism>
<keyword evidence="8 10" id="KW-0472">Membrane</keyword>
<feature type="domain" description="ABC transmembrane type-1" evidence="12">
    <location>
        <begin position="918"/>
        <end position="1193"/>
    </location>
</feature>
<dbReference type="GO" id="GO:0005524">
    <property type="term" value="F:ATP binding"/>
    <property type="evidence" value="ECO:0007669"/>
    <property type="project" value="UniProtKB-KW"/>
</dbReference>
<dbReference type="InterPro" id="IPR050173">
    <property type="entry name" value="ABC_transporter_C-like"/>
</dbReference>
<dbReference type="PANTHER" id="PTHR24223">
    <property type="entry name" value="ATP-BINDING CASSETTE SUB-FAMILY C"/>
    <property type="match status" value="1"/>
</dbReference>
<dbReference type="Pfam" id="PF00005">
    <property type="entry name" value="ABC_tran"/>
    <property type="match status" value="2"/>
</dbReference>
<dbReference type="CDD" id="cd18604">
    <property type="entry name" value="ABC_6TM_VMR1_D2_like"/>
    <property type="match status" value="1"/>
</dbReference>
<dbReference type="CDD" id="cd18596">
    <property type="entry name" value="ABC_6TM_VMR1_D1_like"/>
    <property type="match status" value="1"/>
</dbReference>
<evidence type="ECO:0000256" key="4">
    <source>
        <dbReference type="ARBA" id="ARBA00022737"/>
    </source>
</evidence>
<dbReference type="FunFam" id="3.40.50.300:FF:000838">
    <property type="entry name" value="ABC multidrug transporter (Eurofung)"/>
    <property type="match status" value="1"/>
</dbReference>
<evidence type="ECO:0000256" key="5">
    <source>
        <dbReference type="ARBA" id="ARBA00022741"/>
    </source>
</evidence>
<keyword evidence="14" id="KW-1185">Reference proteome</keyword>
<dbReference type="InterPro" id="IPR017871">
    <property type="entry name" value="ABC_transporter-like_CS"/>
</dbReference>
<dbReference type="InterPro" id="IPR027417">
    <property type="entry name" value="P-loop_NTPase"/>
</dbReference>
<reference evidence="13 14" key="1">
    <citation type="journal article" date="2016" name="Genome Biol. Evol.">
        <title>Divergent and convergent evolution of fungal pathogenicity.</title>
        <authorList>
            <person name="Shang Y."/>
            <person name="Xiao G."/>
            <person name="Zheng P."/>
            <person name="Cen K."/>
            <person name="Zhan S."/>
            <person name="Wang C."/>
        </authorList>
    </citation>
    <scope>NUCLEOTIDE SEQUENCE [LARGE SCALE GENOMIC DNA]</scope>
    <source>
        <strain evidence="13 14">RCEF 2490</strain>
    </source>
</reference>
<dbReference type="STRING" id="1081109.A0A166UES8"/>
<feature type="transmembrane region" description="Helical" evidence="10">
    <location>
        <begin position="148"/>
        <end position="166"/>
    </location>
</feature>
<evidence type="ECO:0000256" key="3">
    <source>
        <dbReference type="ARBA" id="ARBA00022692"/>
    </source>
</evidence>